<feature type="transmembrane region" description="Helical" evidence="1">
    <location>
        <begin position="7"/>
        <end position="22"/>
    </location>
</feature>
<feature type="transmembrane region" description="Helical" evidence="1">
    <location>
        <begin position="28"/>
        <end position="45"/>
    </location>
</feature>
<keyword evidence="1" id="KW-0472">Membrane</keyword>
<name>A0A090R5Q5_9GAMM</name>
<gene>
    <name evidence="2" type="ORF">JCM19237_5845</name>
</gene>
<organism evidence="2 3">
    <name type="scientific">Photobacterium aphoticum</name>
    <dbReference type="NCBI Taxonomy" id="754436"/>
    <lineage>
        <taxon>Bacteria</taxon>
        <taxon>Pseudomonadati</taxon>
        <taxon>Pseudomonadota</taxon>
        <taxon>Gammaproteobacteria</taxon>
        <taxon>Vibrionales</taxon>
        <taxon>Vibrionaceae</taxon>
        <taxon>Photobacterium</taxon>
    </lineage>
</organism>
<dbReference type="EMBL" id="BBMN01000001">
    <property type="protein sequence ID" value="GAL02952.1"/>
    <property type="molecule type" value="Genomic_DNA"/>
</dbReference>
<proteinExistence type="predicted"/>
<comment type="caution">
    <text evidence="2">The sequence shown here is derived from an EMBL/GenBank/DDBJ whole genome shotgun (WGS) entry which is preliminary data.</text>
</comment>
<evidence type="ECO:0000256" key="1">
    <source>
        <dbReference type="SAM" id="Phobius"/>
    </source>
</evidence>
<dbReference type="STRING" id="754436.JCM19237_5845"/>
<evidence type="ECO:0000313" key="3">
    <source>
        <dbReference type="Proteomes" id="UP000029227"/>
    </source>
</evidence>
<protein>
    <submittedName>
        <fullName evidence="2">Uncharacterized protein</fullName>
    </submittedName>
</protein>
<reference evidence="2 3" key="1">
    <citation type="journal article" date="2014" name="Genome Announc.">
        <title>Draft Genome Sequences of Two Vibrionaceae Species, Vibrio ponticus C121 and Photobacterium aphoticum C119, Isolated as Coral Reef Microbiota.</title>
        <authorList>
            <person name="Al-saari N."/>
            <person name="Meirelles P.M."/>
            <person name="Mino S."/>
            <person name="Suda W."/>
            <person name="Oshima K."/>
            <person name="Hattori M."/>
            <person name="Ohkuma M."/>
            <person name="Thompson F.L."/>
            <person name="Gomez-Gil B."/>
            <person name="Sawabe T."/>
            <person name="Sawabe T."/>
        </authorList>
    </citation>
    <scope>NUCLEOTIDE SEQUENCE [LARGE SCALE GENOMIC DNA]</scope>
    <source>
        <strain evidence="2 3">JCM 19237</strain>
    </source>
</reference>
<dbReference type="AlphaFoldDB" id="A0A090R5Q5"/>
<keyword evidence="1" id="KW-0812">Transmembrane</keyword>
<sequence>MNWTFDYSRIGLGIAIWLWLVYTAWGDMNAMLAVGASTAYYFYIVDRM</sequence>
<evidence type="ECO:0000313" key="2">
    <source>
        <dbReference type="EMBL" id="GAL02952.1"/>
    </source>
</evidence>
<dbReference type="Proteomes" id="UP000029227">
    <property type="component" value="Unassembled WGS sequence"/>
</dbReference>
<accession>A0A090R5Q5</accession>
<keyword evidence="1" id="KW-1133">Transmembrane helix</keyword>